<evidence type="ECO:0000256" key="1">
    <source>
        <dbReference type="SAM" id="MobiDB-lite"/>
    </source>
</evidence>
<dbReference type="AlphaFoldDB" id="A0AA39NA62"/>
<accession>A0AA39NA62</accession>
<name>A0AA39NA62_ARMTA</name>
<reference evidence="2" key="1">
    <citation type="submission" date="2023-06" db="EMBL/GenBank/DDBJ databases">
        <authorList>
            <consortium name="Lawrence Berkeley National Laboratory"/>
            <person name="Ahrendt S."/>
            <person name="Sahu N."/>
            <person name="Indic B."/>
            <person name="Wong-Bajracharya J."/>
            <person name="Merenyi Z."/>
            <person name="Ke H.-M."/>
            <person name="Monk M."/>
            <person name="Kocsube S."/>
            <person name="Drula E."/>
            <person name="Lipzen A."/>
            <person name="Balint B."/>
            <person name="Henrissat B."/>
            <person name="Andreopoulos B."/>
            <person name="Martin F.M."/>
            <person name="Harder C.B."/>
            <person name="Rigling D."/>
            <person name="Ford K.L."/>
            <person name="Foster G.D."/>
            <person name="Pangilinan J."/>
            <person name="Papanicolaou A."/>
            <person name="Barry K."/>
            <person name="LaButti K."/>
            <person name="Viragh M."/>
            <person name="Koriabine M."/>
            <person name="Yan M."/>
            <person name="Riley R."/>
            <person name="Champramary S."/>
            <person name="Plett K.L."/>
            <person name="Tsai I.J."/>
            <person name="Slot J."/>
            <person name="Sipos G."/>
            <person name="Plett J."/>
            <person name="Nagy L.G."/>
            <person name="Grigoriev I.V."/>
        </authorList>
    </citation>
    <scope>NUCLEOTIDE SEQUENCE</scope>
    <source>
        <strain evidence="2">CCBAS 213</strain>
    </source>
</reference>
<protein>
    <submittedName>
        <fullName evidence="2">Uncharacterized protein</fullName>
    </submittedName>
</protein>
<dbReference type="EMBL" id="JAUEPS010000010">
    <property type="protein sequence ID" value="KAK0461844.1"/>
    <property type="molecule type" value="Genomic_DNA"/>
</dbReference>
<dbReference type="GeneID" id="85352975"/>
<keyword evidence="3" id="KW-1185">Reference proteome</keyword>
<proteinExistence type="predicted"/>
<dbReference type="Proteomes" id="UP001175211">
    <property type="component" value="Unassembled WGS sequence"/>
</dbReference>
<dbReference type="Gene3D" id="3.60.130.30">
    <property type="match status" value="1"/>
</dbReference>
<dbReference type="RefSeq" id="XP_060333582.1">
    <property type="nucleotide sequence ID" value="XM_060469427.1"/>
</dbReference>
<organism evidence="2 3">
    <name type="scientific">Armillaria tabescens</name>
    <name type="common">Ringless honey mushroom</name>
    <name type="synonym">Agaricus tabescens</name>
    <dbReference type="NCBI Taxonomy" id="1929756"/>
    <lineage>
        <taxon>Eukaryota</taxon>
        <taxon>Fungi</taxon>
        <taxon>Dikarya</taxon>
        <taxon>Basidiomycota</taxon>
        <taxon>Agaricomycotina</taxon>
        <taxon>Agaricomycetes</taxon>
        <taxon>Agaricomycetidae</taxon>
        <taxon>Agaricales</taxon>
        <taxon>Marasmiineae</taxon>
        <taxon>Physalacriaceae</taxon>
        <taxon>Desarmillaria</taxon>
    </lineage>
</organism>
<evidence type="ECO:0000313" key="2">
    <source>
        <dbReference type="EMBL" id="KAK0461844.1"/>
    </source>
</evidence>
<comment type="caution">
    <text evidence="2">The sequence shown here is derived from an EMBL/GenBank/DDBJ whole genome shotgun (WGS) entry which is preliminary data.</text>
</comment>
<gene>
    <name evidence="2" type="ORF">EV420DRAFT_1477567</name>
</gene>
<feature type="region of interest" description="Disordered" evidence="1">
    <location>
        <begin position="136"/>
        <end position="166"/>
    </location>
</feature>
<feature type="compositionally biased region" description="Polar residues" evidence="1">
    <location>
        <begin position="136"/>
        <end position="157"/>
    </location>
</feature>
<sequence>MVGIELNPEPNHDTKKIKEFIDKMFSNVHHFTDRLIGDNLRVSMNVETLVHLRATTADSQSRNADPFLVDEVQTADDKSSIDDMMEVDEHDLTISDETHSTDDVLWEAFYGPLTPLSDVEDPFNDAASVLVSPTSPMNLNKQENSTNGQSRQLNLSGLTGKDKQRARNKLRNRTCRHEHLMRQGVETYSGDVNSFSVQDLPFSSTGWGGKKFDQAQGEDIIARWPHRLAEDLKDAVKIPFTDRSSVYPWVDMDAFMKAADEFVERCMPFTEADTSSNICGDHFFCIAGHDHQNKKAPKLSPWHVKNADLIEEFFQPGTPFTKATEGANSMVGFKFPGIYIRFQNCVQYMKKKYRRRKRPVEARFGVFFNFCLNHSRRGQGIRRVQCWPHVDKANLAIGVCVIFIYGKFDHTRFCWLVIWEARPIIIQLPPGVFLVYPSSLFYHFNIDIQDLDRHLVTTKDGAYPTLENVESLWSEDEDQGSCVWFNQATMFQSAELNVTTMKAGRKA</sequence>
<evidence type="ECO:0000313" key="3">
    <source>
        <dbReference type="Proteomes" id="UP001175211"/>
    </source>
</evidence>